<evidence type="ECO:0000256" key="9">
    <source>
        <dbReference type="ARBA" id="ARBA00022989"/>
    </source>
</evidence>
<dbReference type="SUPFAM" id="SSF52540">
    <property type="entry name" value="P-loop containing nucleoside triphosphate hydrolases"/>
    <property type="match status" value="1"/>
</dbReference>
<feature type="transmembrane region" description="Helical" evidence="12">
    <location>
        <begin position="267"/>
        <end position="293"/>
    </location>
</feature>
<evidence type="ECO:0000256" key="12">
    <source>
        <dbReference type="SAM" id="Phobius"/>
    </source>
</evidence>
<reference evidence="15 16" key="1">
    <citation type="submission" date="2018-03" db="EMBL/GenBank/DDBJ databases">
        <authorList>
            <person name="Keele B.F."/>
        </authorList>
    </citation>
    <scope>NUCLEOTIDE SEQUENCE [LARGE SCALE GENOMIC DNA]</scope>
    <source>
        <strain evidence="15 16">AU19729</strain>
    </source>
</reference>
<evidence type="ECO:0000256" key="8">
    <source>
        <dbReference type="ARBA" id="ARBA00022967"/>
    </source>
</evidence>
<accession>A0A2S9MNG4</accession>
<feature type="transmembrane region" description="Helical" evidence="12">
    <location>
        <begin position="180"/>
        <end position="201"/>
    </location>
</feature>
<evidence type="ECO:0000256" key="3">
    <source>
        <dbReference type="ARBA" id="ARBA00022475"/>
    </source>
</evidence>
<protein>
    <submittedName>
        <fullName evidence="15">ABC transporter ATP-binding protein</fullName>
    </submittedName>
</protein>
<keyword evidence="8" id="KW-1278">Translocase</keyword>
<dbReference type="GO" id="GO:0016887">
    <property type="term" value="F:ATP hydrolysis activity"/>
    <property type="evidence" value="ECO:0007669"/>
    <property type="project" value="InterPro"/>
</dbReference>
<keyword evidence="2" id="KW-0813">Transport</keyword>
<dbReference type="InterPro" id="IPR003439">
    <property type="entry name" value="ABC_transporter-like_ATP-bd"/>
</dbReference>
<evidence type="ECO:0000256" key="1">
    <source>
        <dbReference type="ARBA" id="ARBA00004651"/>
    </source>
</evidence>
<evidence type="ECO:0000256" key="11">
    <source>
        <dbReference type="ARBA" id="ARBA00023136"/>
    </source>
</evidence>
<dbReference type="PANTHER" id="PTHR24221:SF654">
    <property type="entry name" value="ATP-BINDING CASSETTE SUB-FAMILY B MEMBER 6"/>
    <property type="match status" value="1"/>
</dbReference>
<proteinExistence type="predicted"/>
<evidence type="ECO:0000256" key="6">
    <source>
        <dbReference type="ARBA" id="ARBA00022741"/>
    </source>
</evidence>
<keyword evidence="6" id="KW-0547">Nucleotide-binding</keyword>
<gene>
    <name evidence="15" type="ORF">C6Q15_15405</name>
</gene>
<feature type="transmembrane region" description="Helical" evidence="12">
    <location>
        <begin position="76"/>
        <end position="98"/>
    </location>
</feature>
<keyword evidence="5 12" id="KW-0812">Transmembrane</keyword>
<dbReference type="RefSeq" id="WP_105798680.1">
    <property type="nucleotide sequence ID" value="NZ_PVGH01000060.1"/>
</dbReference>
<dbReference type="GO" id="GO:0005524">
    <property type="term" value="F:ATP binding"/>
    <property type="evidence" value="ECO:0007669"/>
    <property type="project" value="UniProtKB-KW"/>
</dbReference>
<name>A0A2S9MNG4_9BURK</name>
<dbReference type="PROSITE" id="PS00211">
    <property type="entry name" value="ABC_TRANSPORTER_1"/>
    <property type="match status" value="1"/>
</dbReference>
<dbReference type="InterPro" id="IPR017871">
    <property type="entry name" value="ABC_transporter-like_CS"/>
</dbReference>
<feature type="domain" description="ABC transporter" evidence="13">
    <location>
        <begin position="358"/>
        <end position="591"/>
    </location>
</feature>
<dbReference type="PROSITE" id="PS50893">
    <property type="entry name" value="ABC_TRANSPORTER_2"/>
    <property type="match status" value="1"/>
</dbReference>
<keyword evidence="11 12" id="KW-0472">Membrane</keyword>
<comment type="subcellular location">
    <subcellularLocation>
        <location evidence="1">Cell membrane</location>
        <topology evidence="1">Multi-pass membrane protein</topology>
    </subcellularLocation>
</comment>
<keyword evidence="9 12" id="KW-1133">Transmembrane helix</keyword>
<dbReference type="SUPFAM" id="SSF90123">
    <property type="entry name" value="ABC transporter transmembrane region"/>
    <property type="match status" value="1"/>
</dbReference>
<dbReference type="Proteomes" id="UP000238982">
    <property type="component" value="Unassembled WGS sequence"/>
</dbReference>
<keyword evidence="10" id="KW-0445">Lipid transport</keyword>
<dbReference type="PROSITE" id="PS50929">
    <property type="entry name" value="ABC_TM1F"/>
    <property type="match status" value="1"/>
</dbReference>
<feature type="domain" description="ABC transmembrane type-1" evidence="14">
    <location>
        <begin position="31"/>
        <end position="324"/>
    </location>
</feature>
<organism evidence="15 16">
    <name type="scientific">Burkholderia multivorans</name>
    <dbReference type="NCBI Taxonomy" id="87883"/>
    <lineage>
        <taxon>Bacteria</taxon>
        <taxon>Pseudomonadati</taxon>
        <taxon>Pseudomonadota</taxon>
        <taxon>Betaproteobacteria</taxon>
        <taxon>Burkholderiales</taxon>
        <taxon>Burkholderiaceae</taxon>
        <taxon>Burkholderia</taxon>
        <taxon>Burkholderia cepacia complex</taxon>
    </lineage>
</organism>
<dbReference type="GO" id="GO:0140359">
    <property type="term" value="F:ABC-type transporter activity"/>
    <property type="evidence" value="ECO:0007669"/>
    <property type="project" value="InterPro"/>
</dbReference>
<dbReference type="InterPro" id="IPR039421">
    <property type="entry name" value="Type_1_exporter"/>
</dbReference>
<dbReference type="GO" id="GO:0034040">
    <property type="term" value="F:ATPase-coupled lipid transmembrane transporter activity"/>
    <property type="evidence" value="ECO:0007669"/>
    <property type="project" value="TreeGrafter"/>
</dbReference>
<dbReference type="AlphaFoldDB" id="A0A2S9MNG4"/>
<sequence length="606" mass="64353">MSTNESATAVAIPQAEEKLGHVLRPVRGRLIAAAVLAGVGSACTLVPLAGIAHIAGIALDSIAVPAAGSATGAGSAVWSTVIVSLAGLFVGLLLVLLAEATAHFADNHLTRGLRLAAARRLAQVPLGWFTARSSGEVKQAIQDDIGTLHELTAHFYTTVGRTAGAILASLAYMFAMDWRLALVAILPYVAGIALTGSAMNFSEAQMQAFGAGQARVNDAVVEFVNGIPVIKTFGNAGRAHVSYRTAVDGFLEAFLGLLRPTIGTMAIANALMTPVMVLGVVLAAGMMFMHLGWVRPVEILPFALVAPGVSAPLMLMIFVAHGLEPARDAARRVQRLLRTPVLERPAPDRCKVPHDNEIRAEHVSYAYDGAHKALDDVSFTLEPGTVTAVVGPSGAGKSTLARLLLRFFDPSDGRITLGGVDLREIDSVELYRRVGFVLQEVRLIHASVRDNIALGRPSATRQDIERVARAANIHDRILELPRGYDSVIGEDAQLSGGEQQRVSIARAILLDPPVLVLDEATAAADAESEAAIQEALSRFAKGRTLLVVAHRLDTVMHADRILVVDGGTIVEQGRHDELLARNGRYARLWALGGYQETSGAHEVEVQ</sequence>
<keyword evidence="4" id="KW-0997">Cell inner membrane</keyword>
<dbReference type="Pfam" id="PF00005">
    <property type="entry name" value="ABC_tran"/>
    <property type="match status" value="1"/>
</dbReference>
<dbReference type="PANTHER" id="PTHR24221">
    <property type="entry name" value="ATP-BINDING CASSETTE SUB-FAMILY B"/>
    <property type="match status" value="1"/>
</dbReference>
<evidence type="ECO:0000256" key="5">
    <source>
        <dbReference type="ARBA" id="ARBA00022692"/>
    </source>
</evidence>
<evidence type="ECO:0000313" key="16">
    <source>
        <dbReference type="Proteomes" id="UP000238982"/>
    </source>
</evidence>
<evidence type="ECO:0000256" key="10">
    <source>
        <dbReference type="ARBA" id="ARBA00023055"/>
    </source>
</evidence>
<evidence type="ECO:0000256" key="2">
    <source>
        <dbReference type="ARBA" id="ARBA00022448"/>
    </source>
</evidence>
<dbReference type="Gene3D" id="1.20.1560.10">
    <property type="entry name" value="ABC transporter type 1, transmembrane domain"/>
    <property type="match status" value="1"/>
</dbReference>
<dbReference type="GO" id="GO:0005886">
    <property type="term" value="C:plasma membrane"/>
    <property type="evidence" value="ECO:0007669"/>
    <property type="project" value="UniProtKB-SubCell"/>
</dbReference>
<dbReference type="InterPro" id="IPR027417">
    <property type="entry name" value="P-loop_NTPase"/>
</dbReference>
<evidence type="ECO:0000256" key="7">
    <source>
        <dbReference type="ARBA" id="ARBA00022840"/>
    </source>
</evidence>
<keyword evidence="7 15" id="KW-0067">ATP-binding</keyword>
<dbReference type="Gene3D" id="3.40.50.300">
    <property type="entry name" value="P-loop containing nucleotide triphosphate hydrolases"/>
    <property type="match status" value="1"/>
</dbReference>
<evidence type="ECO:0000259" key="13">
    <source>
        <dbReference type="PROSITE" id="PS50893"/>
    </source>
</evidence>
<evidence type="ECO:0000313" key="15">
    <source>
        <dbReference type="EMBL" id="PRF60315.1"/>
    </source>
</evidence>
<dbReference type="EMBL" id="PVGH01000060">
    <property type="protein sequence ID" value="PRF60315.1"/>
    <property type="molecule type" value="Genomic_DNA"/>
</dbReference>
<keyword evidence="3" id="KW-1003">Cell membrane</keyword>
<comment type="caution">
    <text evidence="15">The sequence shown here is derived from an EMBL/GenBank/DDBJ whole genome shotgun (WGS) entry which is preliminary data.</text>
</comment>
<feature type="transmembrane region" description="Helical" evidence="12">
    <location>
        <begin position="30"/>
        <end position="56"/>
    </location>
</feature>
<evidence type="ECO:0000259" key="14">
    <source>
        <dbReference type="PROSITE" id="PS50929"/>
    </source>
</evidence>
<feature type="transmembrane region" description="Helical" evidence="12">
    <location>
        <begin position="299"/>
        <end position="323"/>
    </location>
</feature>
<dbReference type="Pfam" id="PF00664">
    <property type="entry name" value="ABC_membrane"/>
    <property type="match status" value="1"/>
</dbReference>
<dbReference type="SMART" id="SM00382">
    <property type="entry name" value="AAA"/>
    <property type="match status" value="1"/>
</dbReference>
<dbReference type="InterPro" id="IPR036640">
    <property type="entry name" value="ABC1_TM_sf"/>
</dbReference>
<dbReference type="InterPro" id="IPR003593">
    <property type="entry name" value="AAA+_ATPase"/>
</dbReference>
<evidence type="ECO:0000256" key="4">
    <source>
        <dbReference type="ARBA" id="ARBA00022519"/>
    </source>
</evidence>
<dbReference type="FunFam" id="3.40.50.300:FF:000221">
    <property type="entry name" value="Multidrug ABC transporter ATP-binding protein"/>
    <property type="match status" value="1"/>
</dbReference>
<dbReference type="InterPro" id="IPR011527">
    <property type="entry name" value="ABC1_TM_dom"/>
</dbReference>